<dbReference type="Proteomes" id="UP000269945">
    <property type="component" value="Unassembled WGS sequence"/>
</dbReference>
<keyword evidence="2" id="KW-1185">Reference proteome</keyword>
<dbReference type="AlphaFoldDB" id="A0A9X9M6L5"/>
<comment type="caution">
    <text evidence="1">The sequence shown here is derived from an EMBL/GenBank/DDBJ whole genome shotgun (WGS) entry which is preliminary data.</text>
</comment>
<reference evidence="1 2" key="1">
    <citation type="submission" date="2018-10" db="EMBL/GenBank/DDBJ databases">
        <authorList>
            <person name="Ekblom R."/>
            <person name="Jareborg N."/>
        </authorList>
    </citation>
    <scope>NUCLEOTIDE SEQUENCE [LARGE SCALE GENOMIC DNA]</scope>
    <source>
        <tissue evidence="1">Muscle</tissue>
    </source>
</reference>
<proteinExistence type="predicted"/>
<gene>
    <name evidence="1" type="ORF">BN2614_LOCUS2</name>
</gene>
<sequence length="134" mass="14694">RPRTYYLDAWQGDFASGPRGYRALAAAPHSPVTERPPNPPASTTPTVEIPPGILPIPLSLEAARSAESGFGGLLHLPGRLLNHHFVPIWVHLPFCLEEAKMPQLWGKLYLKGPTHPAFLQPAFSNVNVVYNSLI</sequence>
<evidence type="ECO:0000313" key="1">
    <source>
        <dbReference type="EMBL" id="VCX37945.1"/>
    </source>
</evidence>
<protein>
    <submittedName>
        <fullName evidence="1">Uncharacterized protein</fullName>
    </submittedName>
</protein>
<name>A0A9X9M6L5_GULGU</name>
<organism evidence="1 2">
    <name type="scientific">Gulo gulo</name>
    <name type="common">Wolverine</name>
    <name type="synonym">Gluton</name>
    <dbReference type="NCBI Taxonomy" id="48420"/>
    <lineage>
        <taxon>Eukaryota</taxon>
        <taxon>Metazoa</taxon>
        <taxon>Chordata</taxon>
        <taxon>Craniata</taxon>
        <taxon>Vertebrata</taxon>
        <taxon>Euteleostomi</taxon>
        <taxon>Mammalia</taxon>
        <taxon>Eutheria</taxon>
        <taxon>Laurasiatheria</taxon>
        <taxon>Carnivora</taxon>
        <taxon>Caniformia</taxon>
        <taxon>Musteloidea</taxon>
        <taxon>Mustelidae</taxon>
        <taxon>Guloninae</taxon>
        <taxon>Gulo</taxon>
    </lineage>
</organism>
<feature type="non-terminal residue" evidence="1">
    <location>
        <position position="1"/>
    </location>
</feature>
<dbReference type="EMBL" id="CYRY02043507">
    <property type="protein sequence ID" value="VCX37945.1"/>
    <property type="molecule type" value="Genomic_DNA"/>
</dbReference>
<accession>A0A9X9M6L5</accession>
<evidence type="ECO:0000313" key="2">
    <source>
        <dbReference type="Proteomes" id="UP000269945"/>
    </source>
</evidence>